<name>A0ABD6IH82_MESHY</name>
<sequence length="164" mass="19900">MSTLNLYSDSYNGLLSANNTDLKKLFLKKSFNETKIKAKEIISNIFNFYVNSVNITDDQKQRLATKIKENKEKLVFILSYLNRWFNFNINRWNFKNWLLFSNWFNKNKKVLILDYLIDLPNDFKQYLPHWYPSRYYKNKIQGVVDKDTYKSKNIITFLMRILNH</sequence>
<protein>
    <recommendedName>
        <fullName evidence="1">Peptidase M26 C-terminal domain-containing protein</fullName>
    </recommendedName>
</protein>
<accession>A0ABD6IH82</accession>
<gene>
    <name evidence="2" type="ORF">DR101_02975</name>
</gene>
<proteinExistence type="predicted"/>
<evidence type="ECO:0000313" key="3">
    <source>
        <dbReference type="Proteomes" id="UP001193384"/>
    </source>
</evidence>
<dbReference type="Pfam" id="PF07580">
    <property type="entry name" value="Peptidase_M26_C"/>
    <property type="match status" value="1"/>
</dbReference>
<evidence type="ECO:0000259" key="1">
    <source>
        <dbReference type="Pfam" id="PF07580"/>
    </source>
</evidence>
<reference evidence="2 3" key="1">
    <citation type="submission" date="2018-07" db="EMBL/GenBank/DDBJ databases">
        <title>Genetic characterization of Mycoplasma hyopneumoniae, M. hyorhinis and M. flocculare isolates through whole genome sequencing analysis: comparative analysis of sequence types and putative genes involved in virulence.</title>
        <authorList>
            <person name="Fourour S."/>
            <person name="Lucas P."/>
            <person name="Touzain F."/>
            <person name="Tocqueville V."/>
            <person name="Kempf I."/>
            <person name="Marois-Crehan C."/>
        </authorList>
    </citation>
    <scope>NUCLEOTIDE SEQUENCE [LARGE SCALE GENOMIC DNA]</scope>
    <source>
        <strain evidence="2 3">MHR389</strain>
    </source>
</reference>
<dbReference type="Proteomes" id="UP001193384">
    <property type="component" value="Unassembled WGS sequence"/>
</dbReference>
<organism evidence="2 3">
    <name type="scientific">Mesomycoplasma hyorhinis</name>
    <name type="common">Mycoplasma hyorhinis</name>
    <dbReference type="NCBI Taxonomy" id="2100"/>
    <lineage>
        <taxon>Bacteria</taxon>
        <taxon>Bacillati</taxon>
        <taxon>Mycoplasmatota</taxon>
        <taxon>Mycoplasmoidales</taxon>
        <taxon>Metamycoplasmataceae</taxon>
        <taxon>Mesomycoplasma</taxon>
    </lineage>
</organism>
<dbReference type="AlphaFoldDB" id="A0ABD6IH82"/>
<dbReference type="EMBL" id="QQQW01000017">
    <property type="protein sequence ID" value="MXR43895.1"/>
    <property type="molecule type" value="Genomic_DNA"/>
</dbReference>
<evidence type="ECO:0000313" key="2">
    <source>
        <dbReference type="EMBL" id="MXR43895.1"/>
    </source>
</evidence>
<dbReference type="InterPro" id="IPR011505">
    <property type="entry name" value="Peptidase_M26_C_dom"/>
</dbReference>
<feature type="domain" description="Peptidase M26 C-terminal" evidence="1">
    <location>
        <begin position="2"/>
        <end position="123"/>
    </location>
</feature>
<comment type="caution">
    <text evidence="2">The sequence shown here is derived from an EMBL/GenBank/DDBJ whole genome shotgun (WGS) entry which is preliminary data.</text>
</comment>